<comment type="caution">
    <text evidence="1">The sequence shown here is derived from an EMBL/GenBank/DDBJ whole genome shotgun (WGS) entry which is preliminary data.</text>
</comment>
<reference evidence="1 2" key="1">
    <citation type="submission" date="2011-01" db="EMBL/GenBank/DDBJ databases">
        <authorList>
            <person name="Muzny D."/>
            <person name="Qin X."/>
            <person name="Deng J."/>
            <person name="Jiang H."/>
            <person name="Liu Y."/>
            <person name="Qu J."/>
            <person name="Song X.-Z."/>
            <person name="Zhang L."/>
            <person name="Thornton R."/>
            <person name="Coyle M."/>
            <person name="Francisco L."/>
            <person name="Jackson L."/>
            <person name="Javaid M."/>
            <person name="Korchina V."/>
            <person name="Kovar C."/>
            <person name="Mata R."/>
            <person name="Mathew T."/>
            <person name="Ngo R."/>
            <person name="Nguyen L."/>
            <person name="Nguyen N."/>
            <person name="Okwuonu G."/>
            <person name="Ongeri F."/>
            <person name="Pham C."/>
            <person name="Simmons D."/>
            <person name="Wilczek-Boney K."/>
            <person name="Hale W."/>
            <person name="Jakkamsetti A."/>
            <person name="Pham P."/>
            <person name="Ruth R."/>
            <person name="San Lucas F."/>
            <person name="Warren J."/>
            <person name="Zhang J."/>
            <person name="Zhao Z."/>
            <person name="Zhou C."/>
            <person name="Zhu D."/>
            <person name="Lee S."/>
            <person name="Bess C."/>
            <person name="Blankenburg K."/>
            <person name="Forbes L."/>
            <person name="Fu Q."/>
            <person name="Gubbala S."/>
            <person name="Hirani K."/>
            <person name="Jayaseelan J.C."/>
            <person name="Lara F."/>
            <person name="Munidasa M."/>
            <person name="Palculict T."/>
            <person name="Patil S."/>
            <person name="Pu L.-L."/>
            <person name="Saada N."/>
            <person name="Tang L."/>
            <person name="Weissenberger G."/>
            <person name="Zhu Y."/>
            <person name="Hemphill L."/>
            <person name="Shang Y."/>
            <person name="Youmans B."/>
            <person name="Ayvaz T."/>
            <person name="Ross M."/>
            <person name="Santibanez J."/>
            <person name="Aqrawi P."/>
            <person name="Gross S."/>
            <person name="Joshi V."/>
            <person name="Fowler G."/>
            <person name="Nazareth L."/>
            <person name="Reid J."/>
            <person name="Worley K."/>
            <person name="Petrosino J."/>
            <person name="Highlander S."/>
            <person name="Gibbs R."/>
        </authorList>
    </citation>
    <scope>NUCLEOTIDE SEQUENCE [LARGE SCALE GENOMIC DNA]</scope>
    <source>
        <strain evidence="1 2">DSM 16608</strain>
    </source>
</reference>
<sequence length="61" mass="7161">MWTDALFFPRNRLSLSDRRECLPLLQLLNKLLAHPMISFQQAILLLRKGDLSLYPISYIES</sequence>
<dbReference type="STRING" id="888743.HMPREF9141_0696"/>
<dbReference type="AlphaFoldDB" id="F0F530"/>
<gene>
    <name evidence="1" type="ORF">HMPREF9141_0696</name>
</gene>
<accession>F0F530</accession>
<dbReference type="EMBL" id="AEWX01000009">
    <property type="protein sequence ID" value="EGC20792.1"/>
    <property type="molecule type" value="Genomic_DNA"/>
</dbReference>
<evidence type="ECO:0000313" key="2">
    <source>
        <dbReference type="Proteomes" id="UP000005697"/>
    </source>
</evidence>
<proteinExistence type="predicted"/>
<evidence type="ECO:0000313" key="1">
    <source>
        <dbReference type="EMBL" id="EGC20792.1"/>
    </source>
</evidence>
<protein>
    <submittedName>
        <fullName evidence="1">Uncharacterized protein</fullName>
    </submittedName>
</protein>
<dbReference type="Proteomes" id="UP000005697">
    <property type="component" value="Unassembled WGS sequence"/>
</dbReference>
<organism evidence="1 2">
    <name type="scientific">Prevotella multiformis DSM 16608</name>
    <dbReference type="NCBI Taxonomy" id="888743"/>
    <lineage>
        <taxon>Bacteria</taxon>
        <taxon>Pseudomonadati</taxon>
        <taxon>Bacteroidota</taxon>
        <taxon>Bacteroidia</taxon>
        <taxon>Bacteroidales</taxon>
        <taxon>Prevotellaceae</taxon>
        <taxon>Prevotella</taxon>
    </lineage>
</organism>
<name>F0F530_9BACT</name>
<keyword evidence="2" id="KW-1185">Reference proteome</keyword>
<dbReference type="HOGENOM" id="CLU_2918866_0_0_10"/>